<proteinExistence type="predicted"/>
<dbReference type="Proteomes" id="UP000001423">
    <property type="component" value="Chromosome"/>
</dbReference>
<dbReference type="EMBL" id="BX548175">
    <property type="protein sequence ID" value="CAE21704.1"/>
    <property type="molecule type" value="Genomic_DNA"/>
</dbReference>
<evidence type="ECO:0000313" key="1">
    <source>
        <dbReference type="EMBL" id="CAE21704.1"/>
    </source>
</evidence>
<dbReference type="AlphaFoldDB" id="Q7V5M3"/>
<sequence length="106" mass="11861">MSLDNGAFGQTVRVGLQILNFGDQQNHLEKFVDVLALDGTYGNHHHITSPLFGEQVLIRKFLLDPFWRGSLLVRFVDRHNDRNLGSACVADGLEGLRAYTIVSSNH</sequence>
<reference evidence="1 2" key="1">
    <citation type="journal article" date="2003" name="Nature">
        <title>Genome divergence in two Prochlorococcus ecotypes reflects oceanic niche differentiation.</title>
        <authorList>
            <person name="Rocap G."/>
            <person name="Larimer F.W."/>
            <person name="Lamerdin J.E."/>
            <person name="Malfatti S."/>
            <person name="Chain P."/>
            <person name="Ahlgren N.A."/>
            <person name="Arellano A."/>
            <person name="Coleman M."/>
            <person name="Hauser L."/>
            <person name="Hess W.R."/>
            <person name="Johnson Z.I."/>
            <person name="Land M.L."/>
            <person name="Lindell D."/>
            <person name="Post A.F."/>
            <person name="Regala W."/>
            <person name="Shah M."/>
            <person name="Shaw S.L."/>
            <person name="Steglich C."/>
            <person name="Sullivan M.B."/>
            <person name="Ting C.S."/>
            <person name="Tolonen A."/>
            <person name="Webb E.A."/>
            <person name="Zinser E.R."/>
            <person name="Chisholm S.W."/>
        </authorList>
    </citation>
    <scope>NUCLEOTIDE SEQUENCE [LARGE SCALE GENOMIC DNA]</scope>
    <source>
        <strain evidence="2">MIT 9313</strain>
    </source>
</reference>
<accession>Q7V5M3</accession>
<keyword evidence="2" id="KW-1185">Reference proteome</keyword>
<protein>
    <submittedName>
        <fullName evidence="1">Uncharacterized protein</fullName>
    </submittedName>
</protein>
<evidence type="ECO:0000313" key="2">
    <source>
        <dbReference type="Proteomes" id="UP000001423"/>
    </source>
</evidence>
<gene>
    <name evidence="1" type="ordered locus">PMT_1529</name>
</gene>
<organism evidence="1 2">
    <name type="scientific">Prochlorococcus marinus (strain MIT 9313)</name>
    <dbReference type="NCBI Taxonomy" id="74547"/>
    <lineage>
        <taxon>Bacteria</taxon>
        <taxon>Bacillati</taxon>
        <taxon>Cyanobacteriota</taxon>
        <taxon>Cyanophyceae</taxon>
        <taxon>Synechococcales</taxon>
        <taxon>Prochlorococcaceae</taxon>
        <taxon>Prochlorococcus</taxon>
    </lineage>
</organism>
<dbReference type="KEGG" id="pmt:PMT_1529"/>
<dbReference type="HOGENOM" id="CLU_2220812_0_0_3"/>
<name>Q7V5M3_PROMM</name>